<organism evidence="1 2">
    <name type="scientific">Sphaerisporangium siamense</name>
    <dbReference type="NCBI Taxonomy" id="795645"/>
    <lineage>
        <taxon>Bacteria</taxon>
        <taxon>Bacillati</taxon>
        <taxon>Actinomycetota</taxon>
        <taxon>Actinomycetes</taxon>
        <taxon>Streptosporangiales</taxon>
        <taxon>Streptosporangiaceae</taxon>
        <taxon>Sphaerisporangium</taxon>
    </lineage>
</organism>
<reference evidence="1 2" key="1">
    <citation type="submission" date="2020-08" db="EMBL/GenBank/DDBJ databases">
        <title>Sequencing the genomes of 1000 actinobacteria strains.</title>
        <authorList>
            <person name="Klenk H.-P."/>
        </authorList>
    </citation>
    <scope>NUCLEOTIDE SEQUENCE [LARGE SCALE GENOMIC DNA]</scope>
    <source>
        <strain evidence="1 2">DSM 45784</strain>
    </source>
</reference>
<dbReference type="EMBL" id="JACHND010000001">
    <property type="protein sequence ID" value="MBB4701359.1"/>
    <property type="molecule type" value="Genomic_DNA"/>
</dbReference>
<accession>A0A7W7D7E6</accession>
<dbReference type="SUPFAM" id="SSF56059">
    <property type="entry name" value="Glutathione synthetase ATP-binding domain-like"/>
    <property type="match status" value="1"/>
</dbReference>
<protein>
    <recommendedName>
        <fullName evidence="3">ATP-grasp ribosomal peptide maturase</fullName>
    </recommendedName>
</protein>
<proteinExistence type="predicted"/>
<comment type="caution">
    <text evidence="1">The sequence shown here is derived from an EMBL/GenBank/DDBJ whole genome shotgun (WGS) entry which is preliminary data.</text>
</comment>
<dbReference type="AlphaFoldDB" id="A0A7W7D7E6"/>
<evidence type="ECO:0008006" key="3">
    <source>
        <dbReference type="Google" id="ProtNLM"/>
    </source>
</evidence>
<sequence length="137" mass="15413">MWTQTVAPDEISASINHAAHLFQRQVEKIADVRVTVVGDKIFPVRIDGASGLDWRRHYPELSYSLIEAPSPIAGAIRAYLDRLGLIFGAFDFALTREDEWIFLECNPNGQWAWFPEPIPARIASAIADHLQLAKDRA</sequence>
<evidence type="ECO:0000313" key="1">
    <source>
        <dbReference type="EMBL" id="MBB4701359.1"/>
    </source>
</evidence>
<keyword evidence="2" id="KW-1185">Reference proteome</keyword>
<name>A0A7W7D7E6_9ACTN</name>
<dbReference type="RefSeq" id="WP_203959127.1">
    <property type="nucleotide sequence ID" value="NZ_BOOV01000015.1"/>
</dbReference>
<evidence type="ECO:0000313" key="2">
    <source>
        <dbReference type="Proteomes" id="UP000542210"/>
    </source>
</evidence>
<gene>
    <name evidence="1" type="ORF">BJ982_002903</name>
</gene>
<dbReference type="Proteomes" id="UP000542210">
    <property type="component" value="Unassembled WGS sequence"/>
</dbReference>
<dbReference type="Gene3D" id="3.30.470.20">
    <property type="entry name" value="ATP-grasp fold, B domain"/>
    <property type="match status" value="1"/>
</dbReference>